<keyword evidence="3" id="KW-0813">Transport</keyword>
<dbReference type="GO" id="GO:0005886">
    <property type="term" value="C:plasma membrane"/>
    <property type="evidence" value="ECO:0007669"/>
    <property type="project" value="UniProtKB-SubCell"/>
</dbReference>
<organism evidence="10 11">
    <name type="scientific">Escherichia coli</name>
    <dbReference type="NCBI Taxonomy" id="562"/>
    <lineage>
        <taxon>Bacteria</taxon>
        <taxon>Pseudomonadati</taxon>
        <taxon>Pseudomonadota</taxon>
        <taxon>Gammaproteobacteria</taxon>
        <taxon>Enterobacterales</taxon>
        <taxon>Enterobacteriaceae</taxon>
        <taxon>Escherichia</taxon>
    </lineage>
</organism>
<keyword evidence="5" id="KW-0997">Cell inner membrane</keyword>
<dbReference type="Proteomes" id="UP000254159">
    <property type="component" value="Unassembled WGS sequence"/>
</dbReference>
<evidence type="ECO:0000313" key="10">
    <source>
        <dbReference type="EMBL" id="STI20324.1"/>
    </source>
</evidence>
<dbReference type="EMBL" id="UGCD01000002">
    <property type="protein sequence ID" value="STI20324.1"/>
    <property type="molecule type" value="Genomic_DNA"/>
</dbReference>
<keyword evidence="7 9" id="KW-1133">Transmembrane helix</keyword>
<evidence type="ECO:0000256" key="7">
    <source>
        <dbReference type="ARBA" id="ARBA00022989"/>
    </source>
</evidence>
<dbReference type="AlphaFoldDB" id="A0A376RR78"/>
<evidence type="ECO:0000256" key="8">
    <source>
        <dbReference type="ARBA" id="ARBA00023136"/>
    </source>
</evidence>
<proteinExistence type="inferred from homology"/>
<gene>
    <name evidence="10" type="primary">alsC_2</name>
    <name evidence="10" type="ORF">NCTC10865_05728</name>
</gene>
<feature type="transmembrane region" description="Helical" evidence="9">
    <location>
        <begin position="154"/>
        <end position="174"/>
    </location>
</feature>
<dbReference type="GO" id="GO:0022857">
    <property type="term" value="F:transmembrane transporter activity"/>
    <property type="evidence" value="ECO:0007669"/>
    <property type="project" value="InterPro"/>
</dbReference>
<evidence type="ECO:0000256" key="4">
    <source>
        <dbReference type="ARBA" id="ARBA00022475"/>
    </source>
</evidence>
<keyword evidence="4" id="KW-1003">Cell membrane</keyword>
<comment type="subcellular location">
    <subcellularLocation>
        <location evidence="1">Cell inner membrane</location>
        <topology evidence="1">Multi-pass membrane protein</topology>
    </subcellularLocation>
</comment>
<evidence type="ECO:0000313" key="11">
    <source>
        <dbReference type="Proteomes" id="UP000254159"/>
    </source>
</evidence>
<reference evidence="10 11" key="1">
    <citation type="submission" date="2018-06" db="EMBL/GenBank/DDBJ databases">
        <authorList>
            <consortium name="Pathogen Informatics"/>
            <person name="Doyle S."/>
        </authorList>
    </citation>
    <scope>NUCLEOTIDE SEQUENCE [LARGE SCALE GENOMIC DNA]</scope>
    <source>
        <strain evidence="10 11">NCTC10865</strain>
    </source>
</reference>
<name>A0A376RR78_ECOLX</name>
<dbReference type="PANTHER" id="PTHR32196">
    <property type="entry name" value="ABC TRANSPORTER PERMEASE PROTEIN YPHD-RELATED-RELATED"/>
    <property type="match status" value="1"/>
</dbReference>
<dbReference type="Pfam" id="PF02653">
    <property type="entry name" value="BPD_transp_2"/>
    <property type="match status" value="2"/>
</dbReference>
<protein>
    <submittedName>
        <fullName evidence="10">D-allose transport system permease protein AlsC</fullName>
    </submittedName>
</protein>
<dbReference type="InterPro" id="IPR001851">
    <property type="entry name" value="ABC_transp_permease"/>
</dbReference>
<keyword evidence="6 9" id="KW-0812">Transmembrane</keyword>
<feature type="transmembrane region" description="Helical" evidence="9">
    <location>
        <begin position="129"/>
        <end position="148"/>
    </location>
</feature>
<evidence type="ECO:0000256" key="1">
    <source>
        <dbReference type="ARBA" id="ARBA00004429"/>
    </source>
</evidence>
<accession>A0A376RR78</accession>
<comment type="similarity">
    <text evidence="2">Belongs to the binding-protein-dependent transport system permease family. AraH/RbsC subfamily.</text>
</comment>
<evidence type="ECO:0000256" key="5">
    <source>
        <dbReference type="ARBA" id="ARBA00022519"/>
    </source>
</evidence>
<evidence type="ECO:0000256" key="6">
    <source>
        <dbReference type="ARBA" id="ARBA00022692"/>
    </source>
</evidence>
<sequence>MISDANSVYGFSFDFVNFFAASVIGIPVPVIFSLIVALILWFLTTRMRLGRNIYALGGNKNSAFYSGIDVKFHILVVLSSPVFVQVWQASSQLHDSVPQNRLPVWVLKPMPLPAPSLAGTSFFGGKGRIFSVVIGGLIIGTINNGLNILQVQTYYQLVVMGGLIIAAVALDRLISK</sequence>
<evidence type="ECO:0000256" key="9">
    <source>
        <dbReference type="SAM" id="Phobius"/>
    </source>
</evidence>
<evidence type="ECO:0000256" key="2">
    <source>
        <dbReference type="ARBA" id="ARBA00007942"/>
    </source>
</evidence>
<feature type="transmembrane region" description="Helical" evidence="9">
    <location>
        <begin position="18"/>
        <end position="43"/>
    </location>
</feature>
<keyword evidence="8 9" id="KW-0472">Membrane</keyword>
<dbReference type="PANTHER" id="PTHR32196:SF21">
    <property type="entry name" value="ABC TRANSPORTER PERMEASE PROTEIN YPHD-RELATED"/>
    <property type="match status" value="1"/>
</dbReference>
<evidence type="ECO:0000256" key="3">
    <source>
        <dbReference type="ARBA" id="ARBA00022448"/>
    </source>
</evidence>